<dbReference type="InterPro" id="IPR010985">
    <property type="entry name" value="Ribbon_hlx_hlx"/>
</dbReference>
<sequence length="67" mass="7594">MGDDDKRQFNIYLPDSLIRAVKIASVDARMSLSSYVEQALRQHLLIEAKAKRAGDEAAALYRREEQA</sequence>
<organism evidence="1 2">
    <name type="scientific">Deinococcus carri</name>
    <dbReference type="NCBI Taxonomy" id="1211323"/>
    <lineage>
        <taxon>Bacteria</taxon>
        <taxon>Thermotogati</taxon>
        <taxon>Deinococcota</taxon>
        <taxon>Deinococci</taxon>
        <taxon>Deinococcales</taxon>
        <taxon>Deinococcaceae</taxon>
        <taxon>Deinococcus</taxon>
    </lineage>
</organism>
<keyword evidence="2" id="KW-1185">Reference proteome</keyword>
<comment type="caution">
    <text evidence="1">The sequence shown here is derived from an EMBL/GenBank/DDBJ whole genome shotgun (WGS) entry which is preliminary data.</text>
</comment>
<evidence type="ECO:0000313" key="1">
    <source>
        <dbReference type="EMBL" id="GAA5512024.1"/>
    </source>
</evidence>
<accession>A0ABP9W3V6</accession>
<dbReference type="Proteomes" id="UP001401887">
    <property type="component" value="Unassembled WGS sequence"/>
</dbReference>
<dbReference type="EMBL" id="BAABRP010000001">
    <property type="protein sequence ID" value="GAA5512024.1"/>
    <property type="molecule type" value="Genomic_DNA"/>
</dbReference>
<gene>
    <name evidence="1" type="ORF">Dcar01_00738</name>
</gene>
<name>A0ABP9W3V6_9DEIO</name>
<proteinExistence type="predicted"/>
<reference evidence="1 2" key="1">
    <citation type="submission" date="2024-02" db="EMBL/GenBank/DDBJ databases">
        <title>Deinococcus carri NBRC 110142.</title>
        <authorList>
            <person name="Ichikawa N."/>
            <person name="Katano-Makiyama Y."/>
            <person name="Hidaka K."/>
        </authorList>
    </citation>
    <scope>NUCLEOTIDE SEQUENCE [LARGE SCALE GENOMIC DNA]</scope>
    <source>
        <strain evidence="1 2">NBRC 110142</strain>
    </source>
</reference>
<dbReference type="SUPFAM" id="SSF47598">
    <property type="entry name" value="Ribbon-helix-helix"/>
    <property type="match status" value="1"/>
</dbReference>
<evidence type="ECO:0008006" key="3">
    <source>
        <dbReference type="Google" id="ProtNLM"/>
    </source>
</evidence>
<dbReference type="RefSeq" id="WP_345461036.1">
    <property type="nucleotide sequence ID" value="NZ_BAABRP010000001.1"/>
</dbReference>
<protein>
    <recommendedName>
        <fullName evidence="3">CopG family transcriptional regulator</fullName>
    </recommendedName>
</protein>
<dbReference type="InterPro" id="IPR013321">
    <property type="entry name" value="Arc_rbn_hlx_hlx"/>
</dbReference>
<dbReference type="Gene3D" id="1.10.1220.10">
    <property type="entry name" value="Met repressor-like"/>
    <property type="match status" value="1"/>
</dbReference>
<evidence type="ECO:0000313" key="2">
    <source>
        <dbReference type="Proteomes" id="UP001401887"/>
    </source>
</evidence>